<dbReference type="InterPro" id="IPR011051">
    <property type="entry name" value="RmlC_Cupin_sf"/>
</dbReference>
<evidence type="ECO:0000256" key="6">
    <source>
        <dbReference type="ARBA" id="ARBA00023235"/>
    </source>
</evidence>
<dbReference type="Proteomes" id="UP000077961">
    <property type="component" value="Unassembled WGS sequence"/>
</dbReference>
<comment type="caution">
    <text evidence="9">The sequence shown here is derived from an EMBL/GenBank/DDBJ whole genome shotgun (WGS) entry which is preliminary data.</text>
</comment>
<evidence type="ECO:0000313" key="10">
    <source>
        <dbReference type="Proteomes" id="UP000077961"/>
    </source>
</evidence>
<proteinExistence type="inferred from homology"/>
<comment type="cofactor">
    <cofactor evidence="7">
        <name>Zn(2+)</name>
        <dbReference type="ChEBI" id="CHEBI:29105"/>
    </cofactor>
    <text evidence="7">Binds 1 zinc ion per subunit.</text>
</comment>
<dbReference type="Pfam" id="PF04962">
    <property type="entry name" value="KduI"/>
    <property type="match status" value="1"/>
</dbReference>
<accession>A0A1A9NBT4</accession>
<dbReference type="InterPro" id="IPR014710">
    <property type="entry name" value="RmlC-like_jellyroll"/>
</dbReference>
<dbReference type="UniPathway" id="UPA00545">
    <property type="reaction ID" value="UER00826"/>
</dbReference>
<comment type="catalytic activity">
    <reaction evidence="1 7">
        <text>5-dehydro-4-deoxy-D-glucuronate = 3-deoxy-D-glycero-2,5-hexodiulosonate</text>
        <dbReference type="Rhea" id="RHEA:23896"/>
        <dbReference type="ChEBI" id="CHEBI:17117"/>
        <dbReference type="ChEBI" id="CHEBI:29071"/>
        <dbReference type="EC" id="5.3.1.17"/>
    </reaction>
</comment>
<comment type="function">
    <text evidence="7">Catalyzes the isomerization of 5-dehydro-4-deoxy-D-glucuronate to 3-deoxy-D-glycero-2,5-hexodiulosonate.</text>
</comment>
<evidence type="ECO:0000256" key="1">
    <source>
        <dbReference type="ARBA" id="ARBA00000552"/>
    </source>
</evidence>
<protein>
    <recommendedName>
        <fullName evidence="7">4-deoxy-L-threo-5-hexosulose-uronate ketol-isomerase</fullName>
        <ecNumber evidence="7">5.3.1.17</ecNumber>
    </recommendedName>
    <alternativeName>
        <fullName evidence="7">5-keto-4-deoxyuronate isomerase</fullName>
    </alternativeName>
    <alternativeName>
        <fullName evidence="7">DKI isomerase</fullName>
    </alternativeName>
</protein>
<dbReference type="NCBIfam" id="NF002091">
    <property type="entry name" value="PRK00924.1"/>
    <property type="match status" value="1"/>
</dbReference>
<evidence type="ECO:0000313" key="9">
    <source>
        <dbReference type="EMBL" id="OAJ63160.1"/>
    </source>
</evidence>
<evidence type="ECO:0000313" key="8">
    <source>
        <dbReference type="EMBL" id="OAJ60026.1"/>
    </source>
</evidence>
<dbReference type="GO" id="GO:0008270">
    <property type="term" value="F:zinc ion binding"/>
    <property type="evidence" value="ECO:0007669"/>
    <property type="project" value="UniProtKB-UniRule"/>
</dbReference>
<feature type="binding site" evidence="7">
    <location>
        <position position="196"/>
    </location>
    <ligand>
        <name>Zn(2+)</name>
        <dbReference type="ChEBI" id="CHEBI:29105"/>
    </ligand>
</feature>
<dbReference type="EC" id="5.3.1.17" evidence="7"/>
<comment type="pathway">
    <text evidence="2 7">Glycan metabolism; pectin degradation; 2-dehydro-3-deoxy-D-gluconate from pectin: step 4/5.</text>
</comment>
<comment type="similarity">
    <text evidence="3 7">Belongs to the KduI family.</text>
</comment>
<dbReference type="EMBL" id="LXJZ01000110">
    <property type="protein sequence ID" value="OAJ60026.1"/>
    <property type="molecule type" value="Genomic_DNA"/>
</dbReference>
<dbReference type="GO" id="GO:0008697">
    <property type="term" value="F:4-deoxy-L-threo-5-hexosulose-uronate ketol-isomerase activity"/>
    <property type="evidence" value="ECO:0007669"/>
    <property type="project" value="UniProtKB-UniRule"/>
</dbReference>
<dbReference type="GO" id="GO:0042840">
    <property type="term" value="P:D-glucuronate catabolic process"/>
    <property type="evidence" value="ECO:0007669"/>
    <property type="project" value="TreeGrafter"/>
</dbReference>
<dbReference type="STRING" id="1462993.A6V36_25275"/>
<dbReference type="PANTHER" id="PTHR38461:SF1">
    <property type="entry name" value="4-DEOXY-L-THREO-5-HEXOSULOSE-URONATE KETOL-ISOMERASE"/>
    <property type="match status" value="1"/>
</dbReference>
<dbReference type="CDD" id="cd20294">
    <property type="entry name" value="cupin_KduI_N"/>
    <property type="match status" value="1"/>
</dbReference>
<evidence type="ECO:0000256" key="3">
    <source>
        <dbReference type="ARBA" id="ARBA00008086"/>
    </source>
</evidence>
<dbReference type="PIRSF" id="PIRSF006625">
    <property type="entry name" value="KduI"/>
    <property type="match status" value="1"/>
</dbReference>
<dbReference type="Gene3D" id="2.60.120.520">
    <property type="entry name" value="pectin degrading enzyme 5-keto 4- deoxyuronate isomerase, domain 1"/>
    <property type="match status" value="1"/>
</dbReference>
<dbReference type="InterPro" id="IPR021120">
    <property type="entry name" value="KduI/IolB_isomerase"/>
</dbReference>
<dbReference type="GO" id="GO:0045490">
    <property type="term" value="P:pectin catabolic process"/>
    <property type="evidence" value="ECO:0007669"/>
    <property type="project" value="UniProtKB-UniRule"/>
</dbReference>
<gene>
    <name evidence="7" type="primary">kduI</name>
    <name evidence="8" type="ORF">A6V36_25275</name>
    <name evidence="9" type="ORF">A6V37_21110</name>
</gene>
<feature type="binding site" evidence="7">
    <location>
        <position position="203"/>
    </location>
    <ligand>
        <name>Zn(2+)</name>
        <dbReference type="ChEBI" id="CHEBI:29105"/>
    </ligand>
</feature>
<dbReference type="HAMAP" id="MF_00687">
    <property type="entry name" value="KduI"/>
    <property type="match status" value="1"/>
</dbReference>
<dbReference type="RefSeq" id="WP_064267221.1">
    <property type="nucleotide sequence ID" value="NZ_LXJZ01000110.1"/>
</dbReference>
<dbReference type="CDD" id="cd20491">
    <property type="entry name" value="cupin_KduI_C"/>
    <property type="match status" value="1"/>
</dbReference>
<keyword evidence="5 7" id="KW-0862">Zinc</keyword>
<dbReference type="InterPro" id="IPR007045">
    <property type="entry name" value="KduI"/>
</dbReference>
<organism evidence="9 11">
    <name type="scientific">Paraburkholderia ginsengiterrae</name>
    <dbReference type="NCBI Taxonomy" id="1462993"/>
    <lineage>
        <taxon>Bacteria</taxon>
        <taxon>Pseudomonadati</taxon>
        <taxon>Pseudomonadota</taxon>
        <taxon>Betaproteobacteria</taxon>
        <taxon>Burkholderiales</taxon>
        <taxon>Burkholderiaceae</taxon>
        <taxon>Paraburkholderia</taxon>
    </lineage>
</organism>
<dbReference type="PANTHER" id="PTHR38461">
    <property type="entry name" value="4-DEOXY-L-THREO-5-HEXOSULOSE-URONATE KETOL-ISOMERASE"/>
    <property type="match status" value="1"/>
</dbReference>
<dbReference type="Gene3D" id="2.60.120.10">
    <property type="entry name" value="Jelly Rolls"/>
    <property type="match status" value="1"/>
</dbReference>
<dbReference type="Proteomes" id="UP000078116">
    <property type="component" value="Unassembled WGS sequence"/>
</dbReference>
<dbReference type="EMBL" id="LXKA01000143">
    <property type="protein sequence ID" value="OAJ63160.1"/>
    <property type="molecule type" value="Genomic_DNA"/>
</dbReference>
<evidence type="ECO:0000256" key="4">
    <source>
        <dbReference type="ARBA" id="ARBA00022723"/>
    </source>
</evidence>
<keyword evidence="6 7" id="KW-0413">Isomerase</keyword>
<evidence type="ECO:0000313" key="11">
    <source>
        <dbReference type="Proteomes" id="UP000078116"/>
    </source>
</evidence>
<name>A0A1A9NBT4_9BURK</name>
<dbReference type="InterPro" id="IPR027449">
    <property type="entry name" value="KduI_N"/>
</dbReference>
<keyword evidence="10" id="KW-1185">Reference proteome</keyword>
<dbReference type="AlphaFoldDB" id="A0A1A9NBT4"/>
<evidence type="ECO:0000256" key="5">
    <source>
        <dbReference type="ARBA" id="ARBA00022833"/>
    </source>
</evidence>
<reference evidence="10 11" key="1">
    <citation type="submission" date="2016-04" db="EMBL/GenBank/DDBJ databases">
        <title>Reclassification of Paraburkholderia panaciterrae (Farh et al. 2015) Dobritsa &amp; Samadpour 2016 as a later homotypic synonym of Paraburkholderia ginsengiterrae (Farh et al. 2015) Dobritsa &amp; Samadpour 2016.</title>
        <authorList>
            <person name="Dobritsa A.P."/>
            <person name="Kutumbaka K."/>
            <person name="Samadpour M."/>
        </authorList>
    </citation>
    <scope>NUCLEOTIDE SEQUENCE [LARGE SCALE GENOMIC DNA]</scope>
    <source>
        <strain evidence="9 11">DCY85</strain>
        <strain evidence="8 10">DCY85-1</strain>
    </source>
</reference>
<evidence type="ECO:0000256" key="7">
    <source>
        <dbReference type="HAMAP-Rule" id="MF_00687"/>
    </source>
</evidence>
<dbReference type="SUPFAM" id="SSF51182">
    <property type="entry name" value="RmlC-like cupins"/>
    <property type="match status" value="1"/>
</dbReference>
<dbReference type="OrthoDB" id="9770644at2"/>
<dbReference type="GO" id="GO:0019698">
    <property type="term" value="P:D-galacturonate catabolic process"/>
    <property type="evidence" value="ECO:0007669"/>
    <property type="project" value="TreeGrafter"/>
</dbReference>
<evidence type="ECO:0000256" key="2">
    <source>
        <dbReference type="ARBA" id="ARBA00005148"/>
    </source>
</evidence>
<feature type="binding site" evidence="7">
    <location>
        <position position="198"/>
    </location>
    <ligand>
        <name>Zn(2+)</name>
        <dbReference type="ChEBI" id="CHEBI:29105"/>
    </ligand>
</feature>
<keyword evidence="4 7" id="KW-0479">Metal-binding</keyword>
<feature type="binding site" evidence="7">
    <location>
        <position position="245"/>
    </location>
    <ligand>
        <name>Zn(2+)</name>
        <dbReference type="ChEBI" id="CHEBI:29105"/>
    </ligand>
</feature>
<sequence>MEVRQAISSDHARTLDTAGLRKAFLVEQVFEPDALKLTYSHIDRIIVGGACPVVRAVEVPAALGKAIGVNTLLERRELGAINIGGDGWVDVDGTRHTVRNEEAIYIGQGAQAIAFGSDNATRPAKFYLNCAPAHTSYPTRTISLTQAAPQTLGDAATSNRRTIYKFIVPEVLPTCQLSMGMTKLEPGSLWNTMPCHTHERRMEVYFYFNVAGDAAVFHMMGEPNETRHILVHNEQAVISPSWSIHSGVGTQAYTFIWGMVGENQVFGDMDHLAVRDLR</sequence>